<reference evidence="1 2" key="1">
    <citation type="submission" date="2018-07" db="EMBL/GenBank/DDBJ databases">
        <title>The genomes of Aspergillus section Nigri reveals drivers in fungal speciation.</title>
        <authorList>
            <consortium name="DOE Joint Genome Institute"/>
            <person name="Vesth T.C."/>
            <person name="Nybo J."/>
            <person name="Theobald S."/>
            <person name="Brandl J."/>
            <person name="Frisvad J.C."/>
            <person name="Nielsen K.F."/>
            <person name="Lyhne E.K."/>
            <person name="Kogle M.E."/>
            <person name="Kuo A."/>
            <person name="Riley R."/>
            <person name="Clum A."/>
            <person name="Nolan M."/>
            <person name="Lipzen A."/>
            <person name="Salamov A."/>
            <person name="Henrissat B."/>
            <person name="Wiebenga A."/>
            <person name="De vries R.P."/>
            <person name="Grigoriev I.V."/>
            <person name="Mortensen U.H."/>
            <person name="Andersen M.R."/>
            <person name="Baker S.E."/>
        </authorList>
    </citation>
    <scope>NUCLEOTIDE SEQUENCE [LARGE SCALE GENOMIC DNA]</scope>
    <source>
        <strain evidence="1 2">CBS 139.54b</strain>
    </source>
</reference>
<protein>
    <submittedName>
        <fullName evidence="1">Uncharacterized protein</fullName>
    </submittedName>
</protein>
<organism evidence="1 2">
    <name type="scientific">Aspergillus welwitschiae</name>
    <dbReference type="NCBI Taxonomy" id="1341132"/>
    <lineage>
        <taxon>Eukaryota</taxon>
        <taxon>Fungi</taxon>
        <taxon>Dikarya</taxon>
        <taxon>Ascomycota</taxon>
        <taxon>Pezizomycotina</taxon>
        <taxon>Eurotiomycetes</taxon>
        <taxon>Eurotiomycetidae</taxon>
        <taxon>Eurotiales</taxon>
        <taxon>Aspergillaceae</taxon>
        <taxon>Aspergillus</taxon>
        <taxon>Aspergillus subgen. Circumdati</taxon>
    </lineage>
</organism>
<dbReference type="AlphaFoldDB" id="A0A3F3QGI6"/>
<name>A0A3F3QGI6_9EURO</name>
<dbReference type="EMBL" id="KZ852034">
    <property type="protein sequence ID" value="RDH38032.1"/>
    <property type="molecule type" value="Genomic_DNA"/>
</dbReference>
<keyword evidence="2" id="KW-1185">Reference proteome</keyword>
<accession>A0A3F3QGI6</accession>
<evidence type="ECO:0000313" key="2">
    <source>
        <dbReference type="Proteomes" id="UP000253729"/>
    </source>
</evidence>
<dbReference type="RefSeq" id="XP_026631054.1">
    <property type="nucleotide sequence ID" value="XM_026764691.1"/>
</dbReference>
<evidence type="ECO:0000313" key="1">
    <source>
        <dbReference type="EMBL" id="RDH38032.1"/>
    </source>
</evidence>
<dbReference type="GeneID" id="38133047"/>
<proteinExistence type="predicted"/>
<sequence>MAMKPTKSATLDHALVFVFPLNILKKAQLNISHNVIVHIPTKLTSNASNLFLHCEG</sequence>
<gene>
    <name evidence="1" type="ORF">BDQ94DRAFT_135554</name>
</gene>
<dbReference type="Proteomes" id="UP000253729">
    <property type="component" value="Unassembled WGS sequence"/>
</dbReference>